<feature type="transmembrane region" description="Helical" evidence="1">
    <location>
        <begin position="66"/>
        <end position="94"/>
    </location>
</feature>
<feature type="transmembrane region" description="Helical" evidence="1">
    <location>
        <begin position="32"/>
        <end position="54"/>
    </location>
</feature>
<organism evidence="2 3">
    <name type="scientific">Cyclotella cryptica</name>
    <dbReference type="NCBI Taxonomy" id="29204"/>
    <lineage>
        <taxon>Eukaryota</taxon>
        <taxon>Sar</taxon>
        <taxon>Stramenopiles</taxon>
        <taxon>Ochrophyta</taxon>
        <taxon>Bacillariophyta</taxon>
        <taxon>Coscinodiscophyceae</taxon>
        <taxon>Thalassiosirophycidae</taxon>
        <taxon>Stephanodiscales</taxon>
        <taxon>Stephanodiscaceae</taxon>
        <taxon>Cyclotella</taxon>
    </lineage>
</organism>
<keyword evidence="1" id="KW-1133">Transmembrane helix</keyword>
<name>A0ABD3QT45_9STRA</name>
<dbReference type="Proteomes" id="UP001516023">
    <property type="component" value="Unassembled WGS sequence"/>
</dbReference>
<keyword evidence="1" id="KW-0812">Transmembrane</keyword>
<keyword evidence="1" id="KW-0472">Membrane</keyword>
<comment type="caution">
    <text evidence="2">The sequence shown here is derived from an EMBL/GenBank/DDBJ whole genome shotgun (WGS) entry which is preliminary data.</text>
</comment>
<dbReference type="EMBL" id="JABMIG020000014">
    <property type="protein sequence ID" value="KAL3803374.1"/>
    <property type="molecule type" value="Genomic_DNA"/>
</dbReference>
<dbReference type="AlphaFoldDB" id="A0ABD3QT45"/>
<sequence length="103" mass="11389">MLFIYYLLREAPAQSVQRSDGIFVPLNFAVDILKVVVEIIAIIIILDICSGGLVEDEACREVLVEYLRNCLGVVAPLSALVLSAMIFCGVLVPIDYTEEDDRL</sequence>
<reference evidence="2 3" key="1">
    <citation type="journal article" date="2020" name="G3 (Bethesda)">
        <title>Improved Reference Genome for Cyclotella cryptica CCMP332, a Model for Cell Wall Morphogenesis, Salinity Adaptation, and Lipid Production in Diatoms (Bacillariophyta).</title>
        <authorList>
            <person name="Roberts W.R."/>
            <person name="Downey K.M."/>
            <person name="Ruck E.C."/>
            <person name="Traller J.C."/>
            <person name="Alverson A.J."/>
        </authorList>
    </citation>
    <scope>NUCLEOTIDE SEQUENCE [LARGE SCALE GENOMIC DNA]</scope>
    <source>
        <strain evidence="2 3">CCMP332</strain>
    </source>
</reference>
<evidence type="ECO:0000256" key="1">
    <source>
        <dbReference type="SAM" id="Phobius"/>
    </source>
</evidence>
<protein>
    <submittedName>
        <fullName evidence="2">Uncharacterized protein</fullName>
    </submittedName>
</protein>
<accession>A0ABD3QT45</accession>
<proteinExistence type="predicted"/>
<gene>
    <name evidence="2" type="ORF">HJC23_009338</name>
</gene>
<evidence type="ECO:0000313" key="2">
    <source>
        <dbReference type="EMBL" id="KAL3803374.1"/>
    </source>
</evidence>
<evidence type="ECO:0000313" key="3">
    <source>
        <dbReference type="Proteomes" id="UP001516023"/>
    </source>
</evidence>
<keyword evidence="3" id="KW-1185">Reference proteome</keyword>